<keyword evidence="8 11" id="KW-0406">Ion transport</keyword>
<protein>
    <submittedName>
        <fullName evidence="13">Inward rectifier K channel (IRK-C) family protein</fullName>
    </submittedName>
</protein>
<evidence type="ECO:0000256" key="1">
    <source>
        <dbReference type="ARBA" id="ARBA00004141"/>
    </source>
</evidence>
<dbReference type="InterPro" id="IPR014756">
    <property type="entry name" value="Ig_E-set"/>
</dbReference>
<evidence type="ECO:0000256" key="2">
    <source>
        <dbReference type="ARBA" id="ARBA00022448"/>
    </source>
</evidence>
<evidence type="ECO:0000256" key="10">
    <source>
        <dbReference type="ARBA" id="ARBA00023303"/>
    </source>
</evidence>
<keyword evidence="10 11" id="KW-0407">Ion channel</keyword>
<evidence type="ECO:0000313" key="13">
    <source>
        <dbReference type="EMBL" id="OQS03475.1"/>
    </source>
</evidence>
<keyword evidence="6 11" id="KW-0630">Potassium</keyword>
<dbReference type="InterPro" id="IPR013518">
    <property type="entry name" value="K_chnl_inward-rec_Kir_cyto"/>
</dbReference>
<dbReference type="GO" id="GO:0005242">
    <property type="term" value="F:inward rectifier potassium channel activity"/>
    <property type="evidence" value="ECO:0007669"/>
    <property type="project" value="InterPro"/>
</dbReference>
<evidence type="ECO:0000256" key="6">
    <source>
        <dbReference type="ARBA" id="ARBA00022958"/>
    </source>
</evidence>
<comment type="similarity">
    <text evidence="11">Belongs to the inward rectifier-type potassium channel (TC 1.A.2.1) family.</text>
</comment>
<evidence type="ECO:0000256" key="7">
    <source>
        <dbReference type="ARBA" id="ARBA00022989"/>
    </source>
</evidence>
<keyword evidence="14" id="KW-1185">Reference proteome</keyword>
<dbReference type="Proteomes" id="UP000243217">
    <property type="component" value="Unassembled WGS sequence"/>
</dbReference>
<dbReference type="GO" id="GO:0034702">
    <property type="term" value="C:monoatomic ion channel complex"/>
    <property type="evidence" value="ECO:0007669"/>
    <property type="project" value="UniProtKB-KW"/>
</dbReference>
<evidence type="ECO:0000256" key="4">
    <source>
        <dbReference type="ARBA" id="ARBA00022692"/>
    </source>
</evidence>
<keyword evidence="2 11" id="KW-0813">Transport</keyword>
<dbReference type="Pfam" id="PF17655">
    <property type="entry name" value="IRK_C"/>
    <property type="match status" value="1"/>
</dbReference>
<dbReference type="GO" id="GO:1990573">
    <property type="term" value="P:potassium ion import across plasma membrane"/>
    <property type="evidence" value="ECO:0007669"/>
    <property type="project" value="TreeGrafter"/>
</dbReference>
<evidence type="ECO:0000256" key="8">
    <source>
        <dbReference type="ARBA" id="ARBA00023065"/>
    </source>
</evidence>
<dbReference type="InterPro" id="IPR016449">
    <property type="entry name" value="K_chnl_inward-rec_Kir"/>
</dbReference>
<keyword evidence="9" id="KW-0472">Membrane</keyword>
<accession>A0A1V9ZZM3</accession>
<evidence type="ECO:0000313" key="14">
    <source>
        <dbReference type="Proteomes" id="UP000243217"/>
    </source>
</evidence>
<dbReference type="PANTHER" id="PTHR11767:SF102">
    <property type="entry name" value="INWARDLY RECTIFYING POTASSIUM CHANNEL 1, ISOFORM F"/>
    <property type="match status" value="1"/>
</dbReference>
<evidence type="ECO:0000256" key="11">
    <source>
        <dbReference type="RuleBase" id="RU003822"/>
    </source>
</evidence>
<dbReference type="SUPFAM" id="SSF81296">
    <property type="entry name" value="E set domains"/>
    <property type="match status" value="1"/>
</dbReference>
<dbReference type="GO" id="GO:0034765">
    <property type="term" value="P:regulation of monoatomic ion transmembrane transport"/>
    <property type="evidence" value="ECO:0007669"/>
    <property type="project" value="TreeGrafter"/>
</dbReference>
<dbReference type="Gene3D" id="2.60.40.1400">
    <property type="entry name" value="G protein-activated inward rectifier potassium channel 1"/>
    <property type="match status" value="1"/>
</dbReference>
<evidence type="ECO:0000256" key="5">
    <source>
        <dbReference type="ARBA" id="ARBA00022882"/>
    </source>
</evidence>
<comment type="caution">
    <text evidence="13">The sequence shown here is derived from an EMBL/GenBank/DDBJ whole genome shotgun (WGS) entry which is preliminary data.</text>
</comment>
<dbReference type="EMBL" id="JNBS01000883">
    <property type="protein sequence ID" value="OQS03475.1"/>
    <property type="molecule type" value="Genomic_DNA"/>
</dbReference>
<comment type="subcellular location">
    <subcellularLocation>
        <location evidence="1 11">Membrane</location>
        <topology evidence="1 11">Multi-pass membrane protein</topology>
    </subcellularLocation>
</comment>
<organism evidence="13 14">
    <name type="scientific">Thraustotheca clavata</name>
    <dbReference type="NCBI Taxonomy" id="74557"/>
    <lineage>
        <taxon>Eukaryota</taxon>
        <taxon>Sar</taxon>
        <taxon>Stramenopiles</taxon>
        <taxon>Oomycota</taxon>
        <taxon>Saprolegniomycetes</taxon>
        <taxon>Saprolegniales</taxon>
        <taxon>Achlyaceae</taxon>
        <taxon>Thraustotheca</taxon>
    </lineage>
</organism>
<keyword evidence="5 11" id="KW-0851">Voltage-gated channel</keyword>
<dbReference type="InterPro" id="IPR041647">
    <property type="entry name" value="IRK_C"/>
</dbReference>
<reference evidence="13 14" key="1">
    <citation type="journal article" date="2014" name="Genome Biol. Evol.">
        <title>The secreted proteins of Achlya hypogyna and Thraustotheca clavata identify the ancestral oomycete secretome and reveal gene acquisitions by horizontal gene transfer.</title>
        <authorList>
            <person name="Misner I."/>
            <person name="Blouin N."/>
            <person name="Leonard G."/>
            <person name="Richards T.A."/>
            <person name="Lane C.E."/>
        </authorList>
    </citation>
    <scope>NUCLEOTIDE SEQUENCE [LARGE SCALE GENOMIC DNA]</scope>
    <source>
        <strain evidence="13 14">ATCC 34112</strain>
    </source>
</reference>
<keyword evidence="7" id="KW-1133">Transmembrane helix</keyword>
<name>A0A1V9ZZM3_9STRA</name>
<dbReference type="OrthoDB" id="273257at2759"/>
<evidence type="ECO:0000259" key="12">
    <source>
        <dbReference type="Pfam" id="PF17655"/>
    </source>
</evidence>
<gene>
    <name evidence="13" type="ORF">THRCLA_21156</name>
</gene>
<sequence>MVRAMNVRNVGDILQCRFKLGAFLTDHNNVRLMKDLHLVQPEWTSINVPVTLVHVIDVNSPLFNMTNEAIREISFLTLCSGFDTTFCETVYARHVYFRHSIELDKAFQNAVMLYHDHVVVDSKKFDSLIYS</sequence>
<keyword evidence="4 11" id="KW-0812">Transmembrane</keyword>
<dbReference type="STRING" id="74557.A0A1V9ZZM3"/>
<keyword evidence="3 11" id="KW-0633">Potassium transport</keyword>
<feature type="domain" description="Inward rectifier potassium channel C-terminal" evidence="12">
    <location>
        <begin position="46"/>
        <end position="127"/>
    </location>
</feature>
<dbReference type="AlphaFoldDB" id="A0A1V9ZZM3"/>
<evidence type="ECO:0000256" key="3">
    <source>
        <dbReference type="ARBA" id="ARBA00022538"/>
    </source>
</evidence>
<dbReference type="GO" id="GO:0005886">
    <property type="term" value="C:plasma membrane"/>
    <property type="evidence" value="ECO:0007669"/>
    <property type="project" value="TreeGrafter"/>
</dbReference>
<evidence type="ECO:0000256" key="9">
    <source>
        <dbReference type="ARBA" id="ARBA00023136"/>
    </source>
</evidence>
<dbReference type="PANTHER" id="PTHR11767">
    <property type="entry name" value="INWARD RECTIFIER POTASSIUM CHANNEL"/>
    <property type="match status" value="1"/>
</dbReference>
<proteinExistence type="inferred from homology"/>